<evidence type="ECO:0000256" key="1">
    <source>
        <dbReference type="SAM" id="Phobius"/>
    </source>
</evidence>
<dbReference type="EMBL" id="BMII01000024">
    <property type="protein sequence ID" value="GGB66266.1"/>
    <property type="molecule type" value="Genomic_DNA"/>
</dbReference>
<sequence length="170" mass="18651">MKVQSSHKTQSGFTLLHVVFILSFMGFVLSMSAKLTNDSHLDNQTYISQFALSELKAAYSDYYAGQCGSFINAPSIATLKSMGYLPTSFNENIPNAGGITLGASKNIDNTQILTISLTYNTPAIAKYVWNAMKGEGLILSDKKTYQLSFFPYSLGDRGASYTWFSDANCQ</sequence>
<keyword evidence="1" id="KW-1133">Transmembrane helix</keyword>
<protein>
    <submittedName>
        <fullName evidence="2">Uncharacterized protein</fullName>
    </submittedName>
</protein>
<dbReference type="Proteomes" id="UP000617555">
    <property type="component" value="Unassembled WGS sequence"/>
</dbReference>
<keyword evidence="3" id="KW-1185">Reference proteome</keyword>
<comment type="caution">
    <text evidence="2">The sequence shown here is derived from an EMBL/GenBank/DDBJ whole genome shotgun (WGS) entry which is preliminary data.</text>
</comment>
<organism evidence="2 3">
    <name type="scientific">Shewanella inventionis</name>
    <dbReference type="NCBI Taxonomy" id="1738770"/>
    <lineage>
        <taxon>Bacteria</taxon>
        <taxon>Pseudomonadati</taxon>
        <taxon>Pseudomonadota</taxon>
        <taxon>Gammaproteobacteria</taxon>
        <taxon>Alteromonadales</taxon>
        <taxon>Shewanellaceae</taxon>
        <taxon>Shewanella</taxon>
    </lineage>
</organism>
<reference evidence="3" key="1">
    <citation type="journal article" date="2019" name="Int. J. Syst. Evol. Microbiol.">
        <title>The Global Catalogue of Microorganisms (GCM) 10K type strain sequencing project: providing services to taxonomists for standard genome sequencing and annotation.</title>
        <authorList>
            <consortium name="The Broad Institute Genomics Platform"/>
            <consortium name="The Broad Institute Genome Sequencing Center for Infectious Disease"/>
            <person name="Wu L."/>
            <person name="Ma J."/>
        </authorList>
    </citation>
    <scope>NUCLEOTIDE SEQUENCE [LARGE SCALE GENOMIC DNA]</scope>
    <source>
        <strain evidence="3">CGMCC 1.15339</strain>
    </source>
</reference>
<name>A0ABQ1JGG9_9GAMM</name>
<proteinExistence type="predicted"/>
<keyword evidence="1" id="KW-0812">Transmembrane</keyword>
<feature type="transmembrane region" description="Helical" evidence="1">
    <location>
        <begin position="12"/>
        <end position="33"/>
    </location>
</feature>
<accession>A0ABQ1JGG9</accession>
<evidence type="ECO:0000313" key="2">
    <source>
        <dbReference type="EMBL" id="GGB66266.1"/>
    </source>
</evidence>
<keyword evidence="1" id="KW-0472">Membrane</keyword>
<gene>
    <name evidence="2" type="ORF">GCM10011607_28670</name>
</gene>
<evidence type="ECO:0000313" key="3">
    <source>
        <dbReference type="Proteomes" id="UP000617555"/>
    </source>
</evidence>